<dbReference type="GO" id="GO:0004029">
    <property type="term" value="F:aldehyde dehydrogenase (NAD+) activity"/>
    <property type="evidence" value="ECO:0007669"/>
    <property type="project" value="TreeGrafter"/>
</dbReference>
<gene>
    <name evidence="2" type="ORF">FJ693_12460</name>
</gene>
<dbReference type="Pfam" id="PF01370">
    <property type="entry name" value="Epimerase"/>
    <property type="match status" value="1"/>
</dbReference>
<dbReference type="InterPro" id="IPR051783">
    <property type="entry name" value="NAD(P)-dependent_oxidoreduct"/>
</dbReference>
<dbReference type="InterPro" id="IPR036291">
    <property type="entry name" value="NAD(P)-bd_dom_sf"/>
</dbReference>
<dbReference type="EMBL" id="VJXR01000037">
    <property type="protein sequence ID" value="TRW44717.1"/>
    <property type="molecule type" value="Genomic_DNA"/>
</dbReference>
<dbReference type="InterPro" id="IPR001509">
    <property type="entry name" value="Epimerase_deHydtase"/>
</dbReference>
<accession>A0A552WPT1</accession>
<dbReference type="RefSeq" id="WP_143418841.1">
    <property type="nucleotide sequence ID" value="NZ_VJXR01000037.1"/>
</dbReference>
<evidence type="ECO:0000313" key="3">
    <source>
        <dbReference type="Proteomes" id="UP000318693"/>
    </source>
</evidence>
<protein>
    <submittedName>
        <fullName evidence="2">NAD-dependent epimerase/dehydratase family protein</fullName>
    </submittedName>
</protein>
<proteinExistence type="predicted"/>
<evidence type="ECO:0000259" key="1">
    <source>
        <dbReference type="Pfam" id="PF01370"/>
    </source>
</evidence>
<reference evidence="2 3" key="1">
    <citation type="submission" date="2019-07" db="EMBL/GenBank/DDBJ databases">
        <title>Georgenia wutianyii sp. nov. and Georgenia *** sp. nov. isolated from plateau pika (Ochotona curzoniae) in the Qinghai-Tibet plateau of China.</title>
        <authorList>
            <person name="Tian Z."/>
        </authorList>
    </citation>
    <scope>NUCLEOTIDE SEQUENCE [LARGE SCALE GENOMIC DNA]</scope>
    <source>
        <strain evidence="2 3">Z446</strain>
    </source>
</reference>
<keyword evidence="3" id="KW-1185">Reference proteome</keyword>
<dbReference type="AlphaFoldDB" id="A0A552WPT1"/>
<comment type="caution">
    <text evidence="2">The sequence shown here is derived from an EMBL/GenBank/DDBJ whole genome shotgun (WGS) entry which is preliminary data.</text>
</comment>
<evidence type="ECO:0000313" key="2">
    <source>
        <dbReference type="EMBL" id="TRW44717.1"/>
    </source>
</evidence>
<organism evidence="2 3">
    <name type="scientific">Georgenia yuyongxinii</name>
    <dbReference type="NCBI Taxonomy" id="2589797"/>
    <lineage>
        <taxon>Bacteria</taxon>
        <taxon>Bacillati</taxon>
        <taxon>Actinomycetota</taxon>
        <taxon>Actinomycetes</taxon>
        <taxon>Micrococcales</taxon>
        <taxon>Bogoriellaceae</taxon>
        <taxon>Georgenia</taxon>
    </lineage>
</organism>
<name>A0A552WPT1_9MICO</name>
<dbReference type="Gene3D" id="3.40.50.720">
    <property type="entry name" value="NAD(P)-binding Rossmann-like Domain"/>
    <property type="match status" value="1"/>
</dbReference>
<dbReference type="PANTHER" id="PTHR48079">
    <property type="entry name" value="PROTEIN YEEZ"/>
    <property type="match status" value="1"/>
</dbReference>
<sequence>MRVAVVGATGNVGTAVLRALAAEPAITSILGIARRLPDTGAHPYAAAEWVPMDIATSADDTVADDAAIDRLATALTGADAVIHLVWAIQPNHDREKMRRTNVEGTRRVAEACARAGVGQLVCASSWAAYSPVDDDVPRDESWATGGIPSSHYGVDKAAQERVLDELEAAHPELVVTRMRTALIFQAGAGAQIARYFLGPWVPLAVLRPGALPVLPLPSHLRLHVVHADDAAEAYLQVVLQRVRGAFNVAADEVLWPSDLARVLDHGRGVEISPRLIRPLVHFAWRAKLLASDAGWLDMAMGVPVMDGSRVREVLGWRPRHGAEETLREMLEGMVRREGTPSPSMRPRDKQFRDAADIGGRHREHTIPGDVMAAHIPPHLDGRLLGLYLADHLAGATGGSNRIDRMAKAYADTSLGPELARLAAEIVEAREALRSVIEALDLPQRPLRQAATWVGERVGRLKLNGRVVARSPLSPVLELEIMRSAVNGQLGLWQTLTDLADDLALPRERFEELAEGARGFDARLERLHETARATAFTVGTKVGAGS</sequence>
<dbReference type="SUPFAM" id="SSF51735">
    <property type="entry name" value="NAD(P)-binding Rossmann-fold domains"/>
    <property type="match status" value="1"/>
</dbReference>
<dbReference type="GO" id="GO:0005737">
    <property type="term" value="C:cytoplasm"/>
    <property type="evidence" value="ECO:0007669"/>
    <property type="project" value="TreeGrafter"/>
</dbReference>
<dbReference type="Proteomes" id="UP000318693">
    <property type="component" value="Unassembled WGS sequence"/>
</dbReference>
<dbReference type="PANTHER" id="PTHR48079:SF6">
    <property type="entry name" value="NAD(P)-BINDING DOMAIN-CONTAINING PROTEIN-RELATED"/>
    <property type="match status" value="1"/>
</dbReference>
<feature type="domain" description="NAD-dependent epimerase/dehydratase" evidence="1">
    <location>
        <begin position="3"/>
        <end position="249"/>
    </location>
</feature>